<keyword evidence="6" id="KW-1185">Reference proteome</keyword>
<dbReference type="SUPFAM" id="SSF50494">
    <property type="entry name" value="Trypsin-like serine proteases"/>
    <property type="match status" value="1"/>
</dbReference>
<dbReference type="InterPro" id="IPR001254">
    <property type="entry name" value="Trypsin_dom"/>
</dbReference>
<dbReference type="InterPro" id="IPR050430">
    <property type="entry name" value="Peptidase_S1"/>
</dbReference>
<feature type="signal peptide" evidence="3">
    <location>
        <begin position="1"/>
        <end position="26"/>
    </location>
</feature>
<evidence type="ECO:0000259" key="4">
    <source>
        <dbReference type="PROSITE" id="PS50240"/>
    </source>
</evidence>
<evidence type="ECO:0000313" key="5">
    <source>
        <dbReference type="EMBL" id="GAA3363586.1"/>
    </source>
</evidence>
<comment type="similarity">
    <text evidence="1">Belongs to the peptidase S1 family.</text>
</comment>
<sequence length="242" mass="24983">MSLARVLTGVAGVALAAAAFAVPAQAAPAAAPNDMQPMIIDGEEATDAPWAVRQFNDGQEACSATAIAPEWVLTAQHCVEGAGDAVSFHVGSLNQHEGEEFKAKAGGVHIHDSVDLALVNVDRPMDVEFAPLGTTGDVNNGDTVQVYGWGATCTDQPEAQCQADNLKVADVKVTDIACTDYRGGTAVCADRINGITAGGDSGGPMFSNGKQVGVASTSDRATSTAYNNITEYRDWIKEVAGV</sequence>
<keyword evidence="3" id="KW-0732">Signal</keyword>
<evidence type="ECO:0000313" key="6">
    <source>
        <dbReference type="Proteomes" id="UP001500483"/>
    </source>
</evidence>
<dbReference type="PRINTS" id="PR00722">
    <property type="entry name" value="CHYMOTRYPSIN"/>
</dbReference>
<dbReference type="SMART" id="SM00020">
    <property type="entry name" value="Tryp_SPc"/>
    <property type="match status" value="1"/>
</dbReference>
<dbReference type="PROSITE" id="PS50240">
    <property type="entry name" value="TRYPSIN_DOM"/>
    <property type="match status" value="1"/>
</dbReference>
<dbReference type="PANTHER" id="PTHR24276:SF98">
    <property type="entry name" value="FI18310P1-RELATED"/>
    <property type="match status" value="1"/>
</dbReference>
<feature type="domain" description="Peptidase S1" evidence="4">
    <location>
        <begin position="39"/>
        <end position="241"/>
    </location>
</feature>
<protein>
    <submittedName>
        <fullName evidence="5">Trypsin-like serine protease</fullName>
    </submittedName>
</protein>
<evidence type="ECO:0000256" key="3">
    <source>
        <dbReference type="SAM" id="SignalP"/>
    </source>
</evidence>
<name>A0ABP6RYW4_9PSEU</name>
<evidence type="ECO:0000256" key="2">
    <source>
        <dbReference type="ARBA" id="ARBA00023157"/>
    </source>
</evidence>
<keyword evidence="2" id="KW-1015">Disulfide bond</keyword>
<dbReference type="InterPro" id="IPR043504">
    <property type="entry name" value="Peptidase_S1_PA_chymotrypsin"/>
</dbReference>
<gene>
    <name evidence="5" type="ORF">GCM10020366_56080</name>
</gene>
<dbReference type="RefSeq" id="WP_258345326.1">
    <property type="nucleotide sequence ID" value="NZ_BAAAYK010000038.1"/>
</dbReference>
<dbReference type="InterPro" id="IPR009003">
    <property type="entry name" value="Peptidase_S1_PA"/>
</dbReference>
<dbReference type="Proteomes" id="UP001500483">
    <property type="component" value="Unassembled WGS sequence"/>
</dbReference>
<accession>A0ABP6RYW4</accession>
<dbReference type="InterPro" id="IPR001314">
    <property type="entry name" value="Peptidase_S1A"/>
</dbReference>
<feature type="chain" id="PRO_5046886319" evidence="3">
    <location>
        <begin position="27"/>
        <end position="242"/>
    </location>
</feature>
<evidence type="ECO:0000256" key="1">
    <source>
        <dbReference type="ARBA" id="ARBA00007664"/>
    </source>
</evidence>
<organism evidence="5 6">
    <name type="scientific">Saccharopolyspora gregorii</name>
    <dbReference type="NCBI Taxonomy" id="33914"/>
    <lineage>
        <taxon>Bacteria</taxon>
        <taxon>Bacillati</taxon>
        <taxon>Actinomycetota</taxon>
        <taxon>Actinomycetes</taxon>
        <taxon>Pseudonocardiales</taxon>
        <taxon>Pseudonocardiaceae</taxon>
        <taxon>Saccharopolyspora</taxon>
    </lineage>
</organism>
<comment type="caution">
    <text evidence="5">The sequence shown here is derived from an EMBL/GenBank/DDBJ whole genome shotgun (WGS) entry which is preliminary data.</text>
</comment>
<dbReference type="PANTHER" id="PTHR24276">
    <property type="entry name" value="POLYSERASE-RELATED"/>
    <property type="match status" value="1"/>
</dbReference>
<reference evidence="6" key="1">
    <citation type="journal article" date="2019" name="Int. J. Syst. Evol. Microbiol.">
        <title>The Global Catalogue of Microorganisms (GCM) 10K type strain sequencing project: providing services to taxonomists for standard genome sequencing and annotation.</title>
        <authorList>
            <consortium name="The Broad Institute Genomics Platform"/>
            <consortium name="The Broad Institute Genome Sequencing Center for Infectious Disease"/>
            <person name="Wu L."/>
            <person name="Ma J."/>
        </authorList>
    </citation>
    <scope>NUCLEOTIDE SEQUENCE [LARGE SCALE GENOMIC DNA]</scope>
    <source>
        <strain evidence="6">JCM 9687</strain>
    </source>
</reference>
<dbReference type="EMBL" id="BAAAYK010000038">
    <property type="protein sequence ID" value="GAA3363586.1"/>
    <property type="molecule type" value="Genomic_DNA"/>
</dbReference>
<dbReference type="Gene3D" id="2.40.10.10">
    <property type="entry name" value="Trypsin-like serine proteases"/>
    <property type="match status" value="1"/>
</dbReference>
<proteinExistence type="inferred from homology"/>
<dbReference type="Pfam" id="PF00089">
    <property type="entry name" value="Trypsin"/>
    <property type="match status" value="1"/>
</dbReference>